<evidence type="ECO:0000313" key="1">
    <source>
        <dbReference type="EMBL" id="MBB3995105.1"/>
    </source>
</evidence>
<accession>A0A7W6H107</accession>
<proteinExistence type="predicted"/>
<sequence length="214" mass="24075">MSETELFLTPLPEAVERAVAIAQEALSEAGGQMVEKAYQDQTERMLAGLDMTMEELDKLGAPTSWIGPMAERVQDWWWDKTAAFKDSEEDADEDELALMFFMPIPVLQTCPLQETPLEYDEVDEKMAAAASEIMAAITQRTDWQPVPFQQPEPDFESEFDNPMEQVLGVWKTREDDGFLVLIDSFEEDPMLMGNAIGLVHLVGEGCSNFSARLQ</sequence>
<evidence type="ECO:0000313" key="2">
    <source>
        <dbReference type="Proteomes" id="UP000530268"/>
    </source>
</evidence>
<keyword evidence="2" id="KW-1185">Reference proteome</keyword>
<dbReference type="AlphaFoldDB" id="A0A7W6H107"/>
<dbReference type="RefSeq" id="WP_184566733.1">
    <property type="nucleotide sequence ID" value="NZ_JACIEI010000011.1"/>
</dbReference>
<gene>
    <name evidence="1" type="ORF">GGR95_002756</name>
</gene>
<comment type="caution">
    <text evidence="1">The sequence shown here is derived from an EMBL/GenBank/DDBJ whole genome shotgun (WGS) entry which is preliminary data.</text>
</comment>
<dbReference type="Proteomes" id="UP000530268">
    <property type="component" value="Unassembled WGS sequence"/>
</dbReference>
<name>A0A7W6H107_9RHOB</name>
<dbReference type="EMBL" id="JACIEI010000011">
    <property type="protein sequence ID" value="MBB3995105.1"/>
    <property type="molecule type" value="Genomic_DNA"/>
</dbReference>
<reference evidence="1 2" key="1">
    <citation type="submission" date="2020-08" db="EMBL/GenBank/DDBJ databases">
        <title>Genomic Encyclopedia of Type Strains, Phase IV (KMG-IV): sequencing the most valuable type-strain genomes for metagenomic binning, comparative biology and taxonomic classification.</title>
        <authorList>
            <person name="Goeker M."/>
        </authorList>
    </citation>
    <scope>NUCLEOTIDE SEQUENCE [LARGE SCALE GENOMIC DNA]</scope>
    <source>
        <strain evidence="1 2">DSM 102234</strain>
    </source>
</reference>
<protein>
    <submittedName>
        <fullName evidence="1">Uncharacterized protein</fullName>
    </submittedName>
</protein>
<organism evidence="1 2">
    <name type="scientific">Sulfitobacter undariae</name>
    <dbReference type="NCBI Taxonomy" id="1563671"/>
    <lineage>
        <taxon>Bacteria</taxon>
        <taxon>Pseudomonadati</taxon>
        <taxon>Pseudomonadota</taxon>
        <taxon>Alphaproteobacteria</taxon>
        <taxon>Rhodobacterales</taxon>
        <taxon>Roseobacteraceae</taxon>
        <taxon>Sulfitobacter</taxon>
    </lineage>
</organism>